<dbReference type="GO" id="GO:0061504">
    <property type="term" value="P:cyclic threonylcarbamoyladenosine biosynthetic process"/>
    <property type="evidence" value="ECO:0007669"/>
    <property type="project" value="TreeGrafter"/>
</dbReference>
<dbReference type="InterPro" id="IPR000594">
    <property type="entry name" value="ThiF_NAD_FAD-bd"/>
</dbReference>
<gene>
    <name evidence="2" type="ORF">BARVI_07825</name>
</gene>
<dbReference type="InterPro" id="IPR045886">
    <property type="entry name" value="ThiF/MoeB/HesA"/>
</dbReference>
<dbReference type="GO" id="GO:0008641">
    <property type="term" value="F:ubiquitin-like modifier activating enzyme activity"/>
    <property type="evidence" value="ECO:0007669"/>
    <property type="project" value="InterPro"/>
</dbReference>
<dbReference type="Proteomes" id="UP000018901">
    <property type="component" value="Chromosome"/>
</dbReference>
<feature type="domain" description="THIF-type NAD/FAD binding fold" evidence="1">
    <location>
        <begin position="7"/>
        <end position="237"/>
    </location>
</feature>
<dbReference type="RefSeq" id="WP_025278658.1">
    <property type="nucleotide sequence ID" value="NZ_CP007034.1"/>
</dbReference>
<dbReference type="PANTHER" id="PTHR43267">
    <property type="entry name" value="TRNA THREONYLCARBAMOYLADENOSINE DEHYDRATASE"/>
    <property type="match status" value="1"/>
</dbReference>
<sequence>MEEWLSRTRLLLGDAAIERLQHAHVMVVGVGGVGAYAAEMIVRAGVGRLTIVDGDTVAESNLNRQLVALHSTLGKPKTEVLATRLLDINPGLQLTAEQRYLEADDIPALLDREPVDFVVDAIDTLAPKIALITYCLHHKIRIVSSMGAGGRKDPSAIRLADIADTYHCGLARAVRQRLRKAGISKGLKTVFSTEQPDPRAVVAVEGERHKKSTVGTLSYLPAIFGCHLASYVIQKLTAI</sequence>
<organism evidence="2 3">
    <name type="scientific">Barnesiella viscericola DSM 18177</name>
    <dbReference type="NCBI Taxonomy" id="880074"/>
    <lineage>
        <taxon>Bacteria</taxon>
        <taxon>Pseudomonadati</taxon>
        <taxon>Bacteroidota</taxon>
        <taxon>Bacteroidia</taxon>
        <taxon>Bacteroidales</taxon>
        <taxon>Barnesiellaceae</taxon>
        <taxon>Barnesiella</taxon>
    </lineage>
</organism>
<dbReference type="CDD" id="cd00755">
    <property type="entry name" value="YgdL_like"/>
    <property type="match status" value="1"/>
</dbReference>
<keyword evidence="3" id="KW-1185">Reference proteome</keyword>
<accession>W0EU38</accession>
<dbReference type="STRING" id="880074.BARVI_07825"/>
<reference evidence="2 3" key="1">
    <citation type="submission" date="2013-12" db="EMBL/GenBank/DDBJ databases">
        <authorList>
            <consortium name="DOE Joint Genome Institute"/>
            <person name="Eisen J."/>
            <person name="Huntemann M."/>
            <person name="Han J."/>
            <person name="Chen A."/>
            <person name="Kyrpides N."/>
            <person name="Mavromatis K."/>
            <person name="Markowitz V."/>
            <person name="Palaniappan K."/>
            <person name="Ivanova N."/>
            <person name="Schaumberg A."/>
            <person name="Pati A."/>
            <person name="Liolios K."/>
            <person name="Nordberg H.P."/>
            <person name="Cantor M.N."/>
            <person name="Hua S.X."/>
            <person name="Woyke T."/>
        </authorList>
    </citation>
    <scope>NUCLEOTIDE SEQUENCE [LARGE SCALE GENOMIC DNA]</scope>
    <source>
        <strain evidence="3">DSM 18177</strain>
    </source>
</reference>
<dbReference type="GO" id="GO:0061503">
    <property type="term" value="F:tRNA threonylcarbamoyladenosine dehydratase"/>
    <property type="evidence" value="ECO:0007669"/>
    <property type="project" value="TreeGrafter"/>
</dbReference>
<name>W0EU38_9BACT</name>
<dbReference type="SUPFAM" id="SSF69572">
    <property type="entry name" value="Activating enzymes of the ubiquitin-like proteins"/>
    <property type="match status" value="1"/>
</dbReference>
<dbReference type="AlphaFoldDB" id="W0EU38"/>
<dbReference type="PATRIC" id="fig|880074.11.peg.1631"/>
<dbReference type="HOGENOM" id="CLU_013325_4_1_10"/>
<dbReference type="PANTHER" id="PTHR43267:SF1">
    <property type="entry name" value="TRNA THREONYLCARBAMOYLADENOSINE DEHYDRATASE"/>
    <property type="match status" value="1"/>
</dbReference>
<dbReference type="Gene3D" id="3.40.50.720">
    <property type="entry name" value="NAD(P)-binding Rossmann-like Domain"/>
    <property type="match status" value="1"/>
</dbReference>
<proteinExistence type="predicted"/>
<dbReference type="KEGG" id="bvs:BARVI_07825"/>
<evidence type="ECO:0000313" key="2">
    <source>
        <dbReference type="EMBL" id="AHF12684.1"/>
    </source>
</evidence>
<dbReference type="eggNOG" id="COG1179">
    <property type="taxonomic scope" value="Bacteria"/>
</dbReference>
<dbReference type="EMBL" id="CP007034">
    <property type="protein sequence ID" value="AHF12684.1"/>
    <property type="molecule type" value="Genomic_DNA"/>
</dbReference>
<protein>
    <submittedName>
        <fullName evidence="2">MoeB</fullName>
    </submittedName>
</protein>
<dbReference type="InterPro" id="IPR035985">
    <property type="entry name" value="Ubiquitin-activating_enz"/>
</dbReference>
<dbReference type="Pfam" id="PF00899">
    <property type="entry name" value="ThiF"/>
    <property type="match status" value="1"/>
</dbReference>
<evidence type="ECO:0000259" key="1">
    <source>
        <dbReference type="Pfam" id="PF00899"/>
    </source>
</evidence>
<dbReference type="GeneID" id="90529315"/>
<evidence type="ECO:0000313" key="3">
    <source>
        <dbReference type="Proteomes" id="UP000018901"/>
    </source>
</evidence>
<dbReference type="OrthoDB" id="9804150at2"/>